<comment type="caution">
    <text evidence="2">The sequence shown here is derived from an EMBL/GenBank/DDBJ whole genome shotgun (WGS) entry which is preliminary data.</text>
</comment>
<evidence type="ECO:0000259" key="1">
    <source>
        <dbReference type="Pfam" id="PF12697"/>
    </source>
</evidence>
<gene>
    <name evidence="2" type="ORF">Q4521_18335</name>
</gene>
<dbReference type="Gene3D" id="3.40.50.1820">
    <property type="entry name" value="alpha/beta hydrolase"/>
    <property type="match status" value="1"/>
</dbReference>
<dbReference type="InterPro" id="IPR050471">
    <property type="entry name" value="AB_hydrolase"/>
</dbReference>
<proteinExistence type="predicted"/>
<dbReference type="InterPro" id="IPR029058">
    <property type="entry name" value="AB_hydrolase_fold"/>
</dbReference>
<dbReference type="AlphaFoldDB" id="A0AAW7XD09"/>
<protein>
    <submittedName>
        <fullName evidence="2">Alpha/beta hydrolase</fullName>
    </submittedName>
</protein>
<keyword evidence="2" id="KW-0378">Hydrolase</keyword>
<dbReference type="RefSeq" id="WP_303493753.1">
    <property type="nucleotide sequence ID" value="NZ_JAUOPB010000014.1"/>
</dbReference>
<dbReference type="Pfam" id="PF12697">
    <property type="entry name" value="Abhydrolase_6"/>
    <property type="match status" value="1"/>
</dbReference>
<dbReference type="PANTHER" id="PTHR43433">
    <property type="entry name" value="HYDROLASE, ALPHA/BETA FOLD FAMILY PROTEIN"/>
    <property type="match status" value="1"/>
</dbReference>
<dbReference type="SUPFAM" id="SSF53474">
    <property type="entry name" value="alpha/beta-Hydrolases"/>
    <property type="match status" value="1"/>
</dbReference>
<accession>A0AAW7XD09</accession>
<dbReference type="GO" id="GO:0016787">
    <property type="term" value="F:hydrolase activity"/>
    <property type="evidence" value="ECO:0007669"/>
    <property type="project" value="UniProtKB-KW"/>
</dbReference>
<dbReference type="PANTHER" id="PTHR43433:SF5">
    <property type="entry name" value="AB HYDROLASE-1 DOMAIN-CONTAINING PROTEIN"/>
    <property type="match status" value="1"/>
</dbReference>
<evidence type="ECO:0000313" key="3">
    <source>
        <dbReference type="Proteomes" id="UP001169760"/>
    </source>
</evidence>
<evidence type="ECO:0000313" key="2">
    <source>
        <dbReference type="EMBL" id="MDO6424451.1"/>
    </source>
</evidence>
<reference evidence="2" key="1">
    <citation type="submission" date="2023-07" db="EMBL/GenBank/DDBJ databases">
        <title>Genome content predicts the carbon catabolic preferences of heterotrophic bacteria.</title>
        <authorList>
            <person name="Gralka M."/>
        </authorList>
    </citation>
    <scope>NUCLEOTIDE SEQUENCE</scope>
    <source>
        <strain evidence="2">I3M17_2</strain>
    </source>
</reference>
<dbReference type="InterPro" id="IPR000073">
    <property type="entry name" value="AB_hydrolase_1"/>
</dbReference>
<dbReference type="EMBL" id="JAUOPB010000014">
    <property type="protein sequence ID" value="MDO6424451.1"/>
    <property type="molecule type" value="Genomic_DNA"/>
</dbReference>
<name>A0AAW7XD09_9GAMM</name>
<organism evidence="2 3">
    <name type="scientific">Saccharophagus degradans</name>
    <dbReference type="NCBI Taxonomy" id="86304"/>
    <lineage>
        <taxon>Bacteria</taxon>
        <taxon>Pseudomonadati</taxon>
        <taxon>Pseudomonadota</taxon>
        <taxon>Gammaproteobacteria</taxon>
        <taxon>Cellvibrionales</taxon>
        <taxon>Cellvibrionaceae</taxon>
        <taxon>Saccharophagus</taxon>
    </lineage>
</organism>
<dbReference type="Proteomes" id="UP001169760">
    <property type="component" value="Unassembled WGS sequence"/>
</dbReference>
<sequence length="248" mass="27273">MTHCILLRGLAREHAHWGDFTDQLQVMQPSWQIHCLDLPGFGDFTQQASPTTIAGLADHIESLLPEDNTPKVAIALSLGGMVALELLARGAIQYAVAINTSSLINPFWQRIKPSALPSMTAALLSPFTQLQERLVLQQVCNNKTLAAQHLPQWLNIQAKRPMTKSNAVRQLIAASRFEPPQAECGEQLTLLASASDKLVSVECSKRLAAHYRAKLIIHPSAGHDLPLEDPEWVLEHSLNAINSSANYK</sequence>
<feature type="domain" description="AB hydrolase-1" evidence="1">
    <location>
        <begin position="6"/>
        <end position="235"/>
    </location>
</feature>